<organism evidence="1 2">
    <name type="scientific">Paenimyroides baculatum</name>
    <dbReference type="NCBI Taxonomy" id="2608000"/>
    <lineage>
        <taxon>Bacteria</taxon>
        <taxon>Pseudomonadati</taxon>
        <taxon>Bacteroidota</taxon>
        <taxon>Flavobacteriia</taxon>
        <taxon>Flavobacteriales</taxon>
        <taxon>Flavobacteriaceae</taxon>
        <taxon>Paenimyroides</taxon>
    </lineage>
</organism>
<evidence type="ECO:0000313" key="1">
    <source>
        <dbReference type="EMBL" id="KAA5537732.1"/>
    </source>
</evidence>
<accession>A0A5M6CUS3</accession>
<dbReference type="AlphaFoldDB" id="A0A5M6CUS3"/>
<reference evidence="1 2" key="1">
    <citation type="submission" date="2019-09" db="EMBL/GenBank/DDBJ databases">
        <title>Genome sequence and assembly of Flavobacterium sp.</title>
        <authorList>
            <person name="Chhetri G."/>
        </authorList>
    </citation>
    <scope>NUCLEOTIDE SEQUENCE [LARGE SCALE GENOMIC DNA]</scope>
    <source>
        <strain evidence="1 2">SNL9</strain>
    </source>
</reference>
<proteinExistence type="predicted"/>
<gene>
    <name evidence="1" type="ORF">F0460_03430</name>
</gene>
<keyword evidence="2" id="KW-1185">Reference proteome</keyword>
<dbReference type="Proteomes" id="UP000325141">
    <property type="component" value="Unassembled WGS sequence"/>
</dbReference>
<dbReference type="RefSeq" id="WP_150010289.1">
    <property type="nucleotide sequence ID" value="NZ_VWSG01000002.1"/>
</dbReference>
<evidence type="ECO:0008006" key="3">
    <source>
        <dbReference type="Google" id="ProtNLM"/>
    </source>
</evidence>
<evidence type="ECO:0000313" key="2">
    <source>
        <dbReference type="Proteomes" id="UP000325141"/>
    </source>
</evidence>
<dbReference type="EMBL" id="VWSG01000002">
    <property type="protein sequence ID" value="KAA5537732.1"/>
    <property type="molecule type" value="Genomic_DNA"/>
</dbReference>
<protein>
    <recommendedName>
        <fullName evidence="3">DUF4375 domain-containing protein</fullName>
    </recommendedName>
</protein>
<comment type="caution">
    <text evidence="1">The sequence shown here is derived from an EMBL/GenBank/DDBJ whole genome shotgun (WGS) entry which is preliminary data.</text>
</comment>
<sequence>MENNSVPINDFVLQLKENYTPDIIEDDVIGFYNDAFVLLQHFYNLKDFDAETESFYAEFINHIIANESILKEYSNFDFGSIKTLNSLQKSTDFKSLAPIYTPYIFTETEQTIDQIFEELKIVKEFKKELKEEISYLLDEYQFHIDHLKENIQYNFYTYEELDGIEPFNLDEKADELKSEKLKFVQSWNDKLTKK</sequence>
<name>A0A5M6CUS3_9FLAO</name>